<reference evidence="3 5" key="3">
    <citation type="submission" date="2017-02" db="EMBL/GenBank/DDBJ databases">
        <authorList>
            <person name="Peterson S.W."/>
        </authorList>
    </citation>
    <scope>NUCLEOTIDE SEQUENCE [LARGE SCALE GENOMIC DNA]</scope>
    <source>
        <strain evidence="3 5">ATCC 43854</strain>
    </source>
</reference>
<accession>A0A1T4MNG3</accession>
<evidence type="ECO:0000313" key="5">
    <source>
        <dbReference type="Proteomes" id="UP000190449"/>
    </source>
</evidence>
<protein>
    <submittedName>
        <fullName evidence="2">Uncharacterized protein</fullName>
    </submittedName>
</protein>
<dbReference type="EMBL" id="FRAW01000002">
    <property type="protein sequence ID" value="SHK19838.1"/>
    <property type="molecule type" value="Genomic_DNA"/>
</dbReference>
<evidence type="ECO:0000313" key="4">
    <source>
        <dbReference type="Proteomes" id="UP000184275"/>
    </source>
</evidence>
<proteinExistence type="predicted"/>
<feature type="region of interest" description="Disordered" evidence="1">
    <location>
        <begin position="1"/>
        <end position="48"/>
    </location>
</feature>
<sequence length="90" mass="9870">MAENEQKETTETKTAPAAKVKKPARKPRRAGDRPHQASKKNAPFSDSLADRFGNALANKLKRGIEDDIKRKIKAAQSDPAVQRASAKFGK</sequence>
<dbReference type="RefSeq" id="WP_073302130.1">
    <property type="nucleotide sequence ID" value="NZ_FRAW01000002.1"/>
</dbReference>
<keyword evidence="4" id="KW-1185">Reference proteome</keyword>
<name>A0A1M6QI24_9BACT</name>
<reference evidence="2" key="1">
    <citation type="submission" date="2016-11" db="EMBL/GenBank/DDBJ databases">
        <authorList>
            <person name="Jaros S."/>
            <person name="Januszkiewicz K."/>
            <person name="Wedrychowicz H."/>
        </authorList>
    </citation>
    <scope>NUCLEOTIDE SEQUENCE [LARGE SCALE GENOMIC DNA]</scope>
    <source>
        <strain evidence="2">UWOS</strain>
    </source>
</reference>
<accession>A0A1M6QI24</accession>
<dbReference type="AlphaFoldDB" id="A0A1M6QI24"/>
<evidence type="ECO:0000256" key="1">
    <source>
        <dbReference type="SAM" id="MobiDB-lite"/>
    </source>
</evidence>
<evidence type="ECO:0000313" key="3">
    <source>
        <dbReference type="EMBL" id="SJZ68650.1"/>
    </source>
</evidence>
<dbReference type="STRING" id="28122.SAMN02745108_01332"/>
<reference evidence="4" key="2">
    <citation type="submission" date="2016-11" db="EMBL/GenBank/DDBJ databases">
        <authorList>
            <person name="Varghese N."/>
            <person name="Submissions S."/>
        </authorList>
    </citation>
    <scope>NUCLEOTIDE SEQUENCE [LARGE SCALE GENOMIC DNA]</scope>
    <source>
        <strain evidence="4">UWOS</strain>
    </source>
</reference>
<evidence type="ECO:0000313" key="2">
    <source>
        <dbReference type="EMBL" id="SHK19838.1"/>
    </source>
</evidence>
<gene>
    <name evidence="3" type="ORF">SAMN02745108_01332</name>
    <name evidence="2" type="ORF">SAMN05720469_102108</name>
</gene>
<feature type="compositionally biased region" description="Basic residues" evidence="1">
    <location>
        <begin position="19"/>
        <end position="28"/>
    </location>
</feature>
<organism evidence="2 4">
    <name type="scientific">Fibrobacter intestinalis</name>
    <dbReference type="NCBI Taxonomy" id="28122"/>
    <lineage>
        <taxon>Bacteria</taxon>
        <taxon>Pseudomonadati</taxon>
        <taxon>Fibrobacterota</taxon>
        <taxon>Fibrobacteria</taxon>
        <taxon>Fibrobacterales</taxon>
        <taxon>Fibrobacteraceae</taxon>
        <taxon>Fibrobacter</taxon>
    </lineage>
</organism>
<dbReference type="EMBL" id="FUWU01000019">
    <property type="protein sequence ID" value="SJZ68650.1"/>
    <property type="molecule type" value="Genomic_DNA"/>
</dbReference>
<dbReference type="Proteomes" id="UP000184275">
    <property type="component" value="Unassembled WGS sequence"/>
</dbReference>
<feature type="compositionally biased region" description="Basic and acidic residues" evidence="1">
    <location>
        <begin position="1"/>
        <end position="11"/>
    </location>
</feature>
<dbReference type="Proteomes" id="UP000190449">
    <property type="component" value="Unassembled WGS sequence"/>
</dbReference>